<evidence type="ECO:0000256" key="1">
    <source>
        <dbReference type="SAM" id="MobiDB-lite"/>
    </source>
</evidence>
<dbReference type="AlphaFoldDB" id="A0A1X7RID4"/>
<feature type="region of interest" description="Disordered" evidence="1">
    <location>
        <begin position="17"/>
        <end position="143"/>
    </location>
</feature>
<feature type="compositionally biased region" description="Acidic residues" evidence="1">
    <location>
        <begin position="109"/>
        <end position="143"/>
    </location>
</feature>
<accession>A0A1X7RID4</accession>
<gene>
    <name evidence="2" type="ORF">ZT3D7_G2331</name>
</gene>
<protein>
    <submittedName>
        <fullName evidence="2">Uncharacterized protein</fullName>
    </submittedName>
</protein>
<sequence length="143" mass="15767">MTLHRYRHPGEFEQHFFEQGSEVPEDRCPHGSRFESPFAAAYDEGRDYAEDSESVPTSHAAGHVHTEPALSPNEGHYYDRSDCGSMSNDASSESSEDSGSGCDEVFAGDSDDEDDLDDDSSDGDGDGDGDGDDYDYDYDYDYD</sequence>
<organism evidence="2 3">
    <name type="scientific">Zymoseptoria tritici (strain ST99CH_3D7)</name>
    <dbReference type="NCBI Taxonomy" id="1276538"/>
    <lineage>
        <taxon>Eukaryota</taxon>
        <taxon>Fungi</taxon>
        <taxon>Dikarya</taxon>
        <taxon>Ascomycota</taxon>
        <taxon>Pezizomycotina</taxon>
        <taxon>Dothideomycetes</taxon>
        <taxon>Dothideomycetidae</taxon>
        <taxon>Mycosphaerellales</taxon>
        <taxon>Mycosphaerellaceae</taxon>
        <taxon>Zymoseptoria</taxon>
    </lineage>
</organism>
<dbReference type="Proteomes" id="UP000215127">
    <property type="component" value="Chromosome 2"/>
</dbReference>
<name>A0A1X7RID4_ZYMT9</name>
<keyword evidence="3" id="KW-1185">Reference proteome</keyword>
<feature type="compositionally biased region" description="Low complexity" evidence="1">
    <location>
        <begin position="84"/>
        <end position="104"/>
    </location>
</feature>
<reference evidence="2 3" key="1">
    <citation type="submission" date="2016-06" db="EMBL/GenBank/DDBJ databases">
        <authorList>
            <person name="Kjaerup R.B."/>
            <person name="Dalgaard T.S."/>
            <person name="Juul-Madsen H.R."/>
        </authorList>
    </citation>
    <scope>NUCLEOTIDE SEQUENCE [LARGE SCALE GENOMIC DNA]</scope>
</reference>
<evidence type="ECO:0000313" key="3">
    <source>
        <dbReference type="Proteomes" id="UP000215127"/>
    </source>
</evidence>
<evidence type="ECO:0000313" key="2">
    <source>
        <dbReference type="EMBL" id="SMQ47184.1"/>
    </source>
</evidence>
<proteinExistence type="predicted"/>
<feature type="compositionally biased region" description="Basic and acidic residues" evidence="1">
    <location>
        <begin position="24"/>
        <end position="33"/>
    </location>
</feature>
<dbReference type="EMBL" id="LT853693">
    <property type="protein sequence ID" value="SMQ47184.1"/>
    <property type="molecule type" value="Genomic_DNA"/>
</dbReference>